<reference evidence="2" key="1">
    <citation type="submission" date="2022-11" db="UniProtKB">
        <authorList>
            <consortium name="WormBaseParasite"/>
        </authorList>
    </citation>
    <scope>IDENTIFICATION</scope>
</reference>
<accession>A0A915J3C9</accession>
<proteinExistence type="predicted"/>
<evidence type="ECO:0000313" key="1">
    <source>
        <dbReference type="Proteomes" id="UP000887565"/>
    </source>
</evidence>
<keyword evidence="1" id="KW-1185">Reference proteome</keyword>
<organism evidence="1 2">
    <name type="scientific">Romanomermis culicivorax</name>
    <name type="common">Nematode worm</name>
    <dbReference type="NCBI Taxonomy" id="13658"/>
    <lineage>
        <taxon>Eukaryota</taxon>
        <taxon>Metazoa</taxon>
        <taxon>Ecdysozoa</taxon>
        <taxon>Nematoda</taxon>
        <taxon>Enoplea</taxon>
        <taxon>Dorylaimia</taxon>
        <taxon>Mermithida</taxon>
        <taxon>Mermithoidea</taxon>
        <taxon>Mermithidae</taxon>
        <taxon>Romanomermis</taxon>
    </lineage>
</organism>
<name>A0A915J3C9_ROMCU</name>
<dbReference type="WBParaSite" id="nRc.2.0.1.t20212-RA">
    <property type="protein sequence ID" value="nRc.2.0.1.t20212-RA"/>
    <property type="gene ID" value="nRc.2.0.1.g20212"/>
</dbReference>
<sequence length="107" mass="12049">MHNKQVSKGKNAYNRKKVEKILMNNTKFFNQAMLPFGGQIQVIEINSISKVWATYSPGRMFKSISEGAITLTAPHAQDDNQKRSNLEITENNSACLKLLLTPSPNRI</sequence>
<protein>
    <submittedName>
        <fullName evidence="2">Uncharacterized protein</fullName>
    </submittedName>
</protein>
<dbReference type="Proteomes" id="UP000887565">
    <property type="component" value="Unplaced"/>
</dbReference>
<dbReference type="AlphaFoldDB" id="A0A915J3C9"/>
<evidence type="ECO:0000313" key="2">
    <source>
        <dbReference type="WBParaSite" id="nRc.2.0.1.t20212-RA"/>
    </source>
</evidence>